<evidence type="ECO:0000313" key="2">
    <source>
        <dbReference type="EMBL" id="KAK0712390.1"/>
    </source>
</evidence>
<keyword evidence="3" id="KW-1185">Reference proteome</keyword>
<evidence type="ECO:0000313" key="3">
    <source>
        <dbReference type="Proteomes" id="UP001172101"/>
    </source>
</evidence>
<organism evidence="2 3">
    <name type="scientific">Lasiosphaeria miniovina</name>
    <dbReference type="NCBI Taxonomy" id="1954250"/>
    <lineage>
        <taxon>Eukaryota</taxon>
        <taxon>Fungi</taxon>
        <taxon>Dikarya</taxon>
        <taxon>Ascomycota</taxon>
        <taxon>Pezizomycotina</taxon>
        <taxon>Sordariomycetes</taxon>
        <taxon>Sordariomycetidae</taxon>
        <taxon>Sordariales</taxon>
        <taxon>Lasiosphaeriaceae</taxon>
        <taxon>Lasiosphaeria</taxon>
    </lineage>
</organism>
<proteinExistence type="predicted"/>
<evidence type="ECO:0000256" key="1">
    <source>
        <dbReference type="SAM" id="MobiDB-lite"/>
    </source>
</evidence>
<dbReference type="GeneID" id="85317724"/>
<dbReference type="Proteomes" id="UP001172101">
    <property type="component" value="Unassembled WGS sequence"/>
</dbReference>
<comment type="caution">
    <text evidence="2">The sequence shown here is derived from an EMBL/GenBank/DDBJ whole genome shotgun (WGS) entry which is preliminary data.</text>
</comment>
<dbReference type="AlphaFoldDB" id="A0AA40AAY4"/>
<feature type="region of interest" description="Disordered" evidence="1">
    <location>
        <begin position="32"/>
        <end position="104"/>
    </location>
</feature>
<protein>
    <submittedName>
        <fullName evidence="2">Uncharacterized protein</fullName>
    </submittedName>
</protein>
<dbReference type="EMBL" id="JAUIRO010000005">
    <property type="protein sequence ID" value="KAK0712390.1"/>
    <property type="molecule type" value="Genomic_DNA"/>
</dbReference>
<gene>
    <name evidence="2" type="ORF">B0T26DRAFT_336524</name>
</gene>
<dbReference type="RefSeq" id="XP_060293713.1">
    <property type="nucleotide sequence ID" value="XM_060434454.1"/>
</dbReference>
<reference evidence="2" key="1">
    <citation type="submission" date="2023-06" db="EMBL/GenBank/DDBJ databases">
        <title>Genome-scale phylogeny and comparative genomics of the fungal order Sordariales.</title>
        <authorList>
            <consortium name="Lawrence Berkeley National Laboratory"/>
            <person name="Hensen N."/>
            <person name="Bonometti L."/>
            <person name="Westerberg I."/>
            <person name="Brannstrom I.O."/>
            <person name="Guillou S."/>
            <person name="Cros-Aarteil S."/>
            <person name="Calhoun S."/>
            <person name="Haridas S."/>
            <person name="Kuo A."/>
            <person name="Mondo S."/>
            <person name="Pangilinan J."/>
            <person name="Riley R."/>
            <person name="LaButti K."/>
            <person name="Andreopoulos B."/>
            <person name="Lipzen A."/>
            <person name="Chen C."/>
            <person name="Yanf M."/>
            <person name="Daum C."/>
            <person name="Ng V."/>
            <person name="Clum A."/>
            <person name="Steindorff A."/>
            <person name="Ohm R."/>
            <person name="Martin F."/>
            <person name="Silar P."/>
            <person name="Natvig D."/>
            <person name="Lalanne C."/>
            <person name="Gautier V."/>
            <person name="Ament-velasquez S.L."/>
            <person name="Kruys A."/>
            <person name="Hutchinson M.I."/>
            <person name="Powell A.J."/>
            <person name="Barry K."/>
            <person name="Miller A.N."/>
            <person name="Grigoriev I.V."/>
            <person name="Debuchy R."/>
            <person name="Gladieux P."/>
            <person name="Thoren M.H."/>
            <person name="Johannesson H."/>
        </authorList>
    </citation>
    <scope>NUCLEOTIDE SEQUENCE</scope>
    <source>
        <strain evidence="2">SMH2392-1A</strain>
    </source>
</reference>
<name>A0AA40AAY4_9PEZI</name>
<sequence>MAQNTDFTGPHRDHLISAKAATLILRGIIAAGPPPLAGVVDGEQEGQPGGDVDDLPRTDAADNLRGIRSRSANFQSAKREQEADETPEGSEVPVNPSSKKARTK</sequence>
<accession>A0AA40AAY4</accession>